<evidence type="ECO:0000313" key="3">
    <source>
        <dbReference type="Proteomes" id="UP000054564"/>
    </source>
</evidence>
<comment type="caution">
    <text evidence="2">The sequence shown here is derived from an EMBL/GenBank/DDBJ whole genome shotgun (WGS) entry which is preliminary data.</text>
</comment>
<keyword evidence="3" id="KW-1185">Reference proteome</keyword>
<proteinExistence type="predicted"/>
<feature type="region of interest" description="Disordered" evidence="1">
    <location>
        <begin position="1"/>
        <end position="36"/>
    </location>
</feature>
<accession>A0A0L0VBT9</accession>
<reference evidence="3" key="1">
    <citation type="submission" date="2014-03" db="EMBL/GenBank/DDBJ databases">
        <title>The Genome Sequence of Puccinia striiformis f. sp. tritici PST-78.</title>
        <authorList>
            <consortium name="The Broad Institute Genome Sequencing Platform"/>
            <person name="Cuomo C."/>
            <person name="Hulbert S."/>
            <person name="Chen X."/>
            <person name="Walker B."/>
            <person name="Young S.K."/>
            <person name="Zeng Q."/>
            <person name="Gargeya S."/>
            <person name="Fitzgerald M."/>
            <person name="Haas B."/>
            <person name="Abouelleil A."/>
            <person name="Alvarado L."/>
            <person name="Arachchi H.M."/>
            <person name="Berlin A.M."/>
            <person name="Chapman S.B."/>
            <person name="Goldberg J."/>
            <person name="Griggs A."/>
            <person name="Gujja S."/>
            <person name="Hansen M."/>
            <person name="Howarth C."/>
            <person name="Imamovic A."/>
            <person name="Larimer J."/>
            <person name="McCowan C."/>
            <person name="Montmayeur A."/>
            <person name="Murphy C."/>
            <person name="Neiman D."/>
            <person name="Pearson M."/>
            <person name="Priest M."/>
            <person name="Roberts A."/>
            <person name="Saif S."/>
            <person name="Shea T."/>
            <person name="Sisk P."/>
            <person name="Sykes S."/>
            <person name="Wortman J."/>
            <person name="Nusbaum C."/>
            <person name="Birren B."/>
        </authorList>
    </citation>
    <scope>NUCLEOTIDE SEQUENCE [LARGE SCALE GENOMIC DNA]</scope>
    <source>
        <strain evidence="3">race PST-78</strain>
    </source>
</reference>
<evidence type="ECO:0000313" key="2">
    <source>
        <dbReference type="EMBL" id="KNE96733.1"/>
    </source>
</evidence>
<dbReference type="EMBL" id="AJIL01000078">
    <property type="protein sequence ID" value="KNE96733.1"/>
    <property type="molecule type" value="Genomic_DNA"/>
</dbReference>
<dbReference type="AlphaFoldDB" id="A0A0L0VBT9"/>
<protein>
    <submittedName>
        <fullName evidence="2">Uncharacterized protein</fullName>
    </submittedName>
</protein>
<feature type="compositionally biased region" description="Acidic residues" evidence="1">
    <location>
        <begin position="23"/>
        <end position="33"/>
    </location>
</feature>
<evidence type="ECO:0000256" key="1">
    <source>
        <dbReference type="SAM" id="MobiDB-lite"/>
    </source>
</evidence>
<gene>
    <name evidence="2" type="ORF">PSTG_10004</name>
</gene>
<dbReference type="Proteomes" id="UP000054564">
    <property type="component" value="Unassembled WGS sequence"/>
</dbReference>
<name>A0A0L0VBT9_9BASI</name>
<organism evidence="2 3">
    <name type="scientific">Puccinia striiformis f. sp. tritici PST-78</name>
    <dbReference type="NCBI Taxonomy" id="1165861"/>
    <lineage>
        <taxon>Eukaryota</taxon>
        <taxon>Fungi</taxon>
        <taxon>Dikarya</taxon>
        <taxon>Basidiomycota</taxon>
        <taxon>Pucciniomycotina</taxon>
        <taxon>Pucciniomycetes</taxon>
        <taxon>Pucciniales</taxon>
        <taxon>Pucciniaceae</taxon>
        <taxon>Puccinia</taxon>
    </lineage>
</organism>
<sequence>MIKAIKQFNRRKDKTHNDLSNNESEEESDDDEVTRDLQIQRFNQNKDEENLSENKTTLAADMERKGKALRKCAKTKVIDLPIL</sequence>